<dbReference type="EMBL" id="FQUL01000018">
    <property type="protein sequence ID" value="SHE70964.1"/>
    <property type="molecule type" value="Genomic_DNA"/>
</dbReference>
<dbReference type="GO" id="GO:0016779">
    <property type="term" value="F:nucleotidyltransferase activity"/>
    <property type="evidence" value="ECO:0007669"/>
    <property type="project" value="UniProtKB-KW"/>
</dbReference>
<sequence length="192" mass="21194">MKSGDETGVGVLLAAGSGSRFRGGQHKLLSSIEGTPIVSRSILALYRSENLKYKIVVQGCVDLSPFVPTGMNLLYNDCWRDGMGTSLHLGVSFAREVDADFIVVGLGDQPFVTSSCWSLLAAQRGSQLAMACYNGMRRNPVRIGRELFDELPRTGDEGARNLLRVMQDMVECIECEGSHYDIDTVEDLKRWR</sequence>
<keyword evidence="3" id="KW-1185">Reference proteome</keyword>
<dbReference type="PANTHER" id="PTHR43777">
    <property type="entry name" value="MOLYBDENUM COFACTOR CYTIDYLYLTRANSFERASE"/>
    <property type="match status" value="1"/>
</dbReference>
<dbReference type="InterPro" id="IPR025877">
    <property type="entry name" value="MobA-like_NTP_Trfase"/>
</dbReference>
<keyword evidence="2" id="KW-0548">Nucleotidyltransferase</keyword>
<protein>
    <submittedName>
        <fullName evidence="2">Molybdenum cofactor cytidylyltransferase</fullName>
    </submittedName>
</protein>
<keyword evidence="2" id="KW-0808">Transferase</keyword>
<name>A0A1M4VPI3_9ACTN</name>
<dbReference type="Pfam" id="PF12804">
    <property type="entry name" value="NTP_transf_3"/>
    <property type="match status" value="1"/>
</dbReference>
<proteinExistence type="predicted"/>
<dbReference type="OrthoDB" id="4427994at2"/>
<gene>
    <name evidence="2" type="ORF">SAMN02745225_01390</name>
</gene>
<dbReference type="STRING" id="1121881.SAMN02745225_01390"/>
<dbReference type="AlphaFoldDB" id="A0A1M4VPI3"/>
<dbReference type="Proteomes" id="UP000184295">
    <property type="component" value="Unassembled WGS sequence"/>
</dbReference>
<evidence type="ECO:0000313" key="2">
    <source>
        <dbReference type="EMBL" id="SHE70964.1"/>
    </source>
</evidence>
<reference evidence="3" key="1">
    <citation type="submission" date="2016-11" db="EMBL/GenBank/DDBJ databases">
        <authorList>
            <person name="Varghese N."/>
            <person name="Submissions S."/>
        </authorList>
    </citation>
    <scope>NUCLEOTIDE SEQUENCE [LARGE SCALE GENOMIC DNA]</scope>
    <source>
        <strain evidence="3">DSM 19514</strain>
    </source>
</reference>
<organism evidence="2 3">
    <name type="scientific">Ferrithrix thermotolerans DSM 19514</name>
    <dbReference type="NCBI Taxonomy" id="1121881"/>
    <lineage>
        <taxon>Bacteria</taxon>
        <taxon>Bacillati</taxon>
        <taxon>Actinomycetota</taxon>
        <taxon>Acidimicrobiia</taxon>
        <taxon>Acidimicrobiales</taxon>
        <taxon>Acidimicrobiaceae</taxon>
        <taxon>Ferrithrix</taxon>
    </lineage>
</organism>
<dbReference type="RefSeq" id="WP_072790429.1">
    <property type="nucleotide sequence ID" value="NZ_FQUL01000018.1"/>
</dbReference>
<dbReference type="CDD" id="cd04182">
    <property type="entry name" value="GT_2_like_f"/>
    <property type="match status" value="1"/>
</dbReference>
<evidence type="ECO:0000259" key="1">
    <source>
        <dbReference type="Pfam" id="PF12804"/>
    </source>
</evidence>
<accession>A0A1M4VPI3</accession>
<dbReference type="Gene3D" id="3.90.550.10">
    <property type="entry name" value="Spore Coat Polysaccharide Biosynthesis Protein SpsA, Chain A"/>
    <property type="match status" value="1"/>
</dbReference>
<feature type="domain" description="MobA-like NTP transferase" evidence="1">
    <location>
        <begin position="10"/>
        <end position="166"/>
    </location>
</feature>
<dbReference type="PANTHER" id="PTHR43777:SF1">
    <property type="entry name" value="MOLYBDENUM COFACTOR CYTIDYLYLTRANSFERASE"/>
    <property type="match status" value="1"/>
</dbReference>
<dbReference type="InterPro" id="IPR029044">
    <property type="entry name" value="Nucleotide-diphossugar_trans"/>
</dbReference>
<dbReference type="SUPFAM" id="SSF53448">
    <property type="entry name" value="Nucleotide-diphospho-sugar transferases"/>
    <property type="match status" value="1"/>
</dbReference>
<evidence type="ECO:0000313" key="3">
    <source>
        <dbReference type="Proteomes" id="UP000184295"/>
    </source>
</evidence>